<dbReference type="Gene3D" id="3.40.190.10">
    <property type="entry name" value="Periplasmic binding protein-like II"/>
    <property type="match status" value="1"/>
</dbReference>
<dbReference type="PROSITE" id="PS51257">
    <property type="entry name" value="PROKAR_LIPOPROTEIN"/>
    <property type="match status" value="1"/>
</dbReference>
<feature type="chain" id="PRO_5013607472" evidence="2">
    <location>
        <begin position="26"/>
        <end position="324"/>
    </location>
</feature>
<dbReference type="AlphaFoldDB" id="A0A2G9CEJ8"/>
<keyword evidence="4" id="KW-1185">Reference proteome</keyword>
<dbReference type="CDD" id="cd13578">
    <property type="entry name" value="PBP2_Bug27"/>
    <property type="match status" value="1"/>
</dbReference>
<evidence type="ECO:0000313" key="3">
    <source>
        <dbReference type="EMBL" id="PIM54064.1"/>
    </source>
</evidence>
<gene>
    <name evidence="3" type="ORF">CS062_06215</name>
</gene>
<dbReference type="PIRSF" id="PIRSF017082">
    <property type="entry name" value="YflP"/>
    <property type="match status" value="1"/>
</dbReference>
<dbReference type="SUPFAM" id="SSF53850">
    <property type="entry name" value="Periplasmic binding protein-like II"/>
    <property type="match status" value="1"/>
</dbReference>
<dbReference type="EMBL" id="PEOG01000013">
    <property type="protein sequence ID" value="PIM54064.1"/>
    <property type="molecule type" value="Genomic_DNA"/>
</dbReference>
<accession>A0A2G9CEJ8</accession>
<feature type="signal peptide" evidence="2">
    <location>
        <begin position="1"/>
        <end position="25"/>
    </location>
</feature>
<dbReference type="OrthoDB" id="8678477at2"/>
<organism evidence="3 4">
    <name type="scientific">Roseateles chitinivorans</name>
    <dbReference type="NCBI Taxonomy" id="2917965"/>
    <lineage>
        <taxon>Bacteria</taxon>
        <taxon>Pseudomonadati</taxon>
        <taxon>Pseudomonadota</taxon>
        <taxon>Betaproteobacteria</taxon>
        <taxon>Burkholderiales</taxon>
        <taxon>Sphaerotilaceae</taxon>
        <taxon>Roseateles</taxon>
    </lineage>
</organism>
<name>A0A2G9CEJ8_9BURK</name>
<comment type="similarity">
    <text evidence="1">Belongs to the UPF0065 (bug) family.</text>
</comment>
<keyword evidence="2" id="KW-0732">Signal</keyword>
<dbReference type="Gene3D" id="3.40.190.150">
    <property type="entry name" value="Bordetella uptake gene, domain 1"/>
    <property type="match status" value="1"/>
</dbReference>
<dbReference type="PANTHER" id="PTHR42928">
    <property type="entry name" value="TRICARBOXYLATE-BINDING PROTEIN"/>
    <property type="match status" value="1"/>
</dbReference>
<protein>
    <submittedName>
        <fullName evidence="3">LacI family transcriptional regulator</fullName>
    </submittedName>
</protein>
<dbReference type="PANTHER" id="PTHR42928:SF5">
    <property type="entry name" value="BLR1237 PROTEIN"/>
    <property type="match status" value="1"/>
</dbReference>
<sequence length="324" mass="33554">MMIGRRPAVMTALALACGLSTGAWAQAWPSKPVTLMVSYPPGGGADLIARLIAPKLGEALGQTVIIENRPGGSGQIAAGAVARAPADGYTLLFDASSYAVTPTLFPNSPYKQGKAFKTVAVTALFPNVVLVNAQFPAKTAAELVAAAKVKTDQVAFASSGNGSAQHIAGVLFEQAAKVEMMHVPYKGGGPALTDVIGGQVPVFFGNVASTLQYVKQGKLRPLAVSGRQRSAALPEVPTGAEAGLPGFEMYEWNGLFAPAGTPGPVVERLSRAVQQALAAPEVKARIVELGGEPFHGGVAESGKFVDAELKRMASLIKERHITVE</sequence>
<dbReference type="Proteomes" id="UP000231501">
    <property type="component" value="Unassembled WGS sequence"/>
</dbReference>
<dbReference type="InterPro" id="IPR005064">
    <property type="entry name" value="BUG"/>
</dbReference>
<reference evidence="3 4" key="1">
    <citation type="submission" date="2017-11" db="EMBL/GenBank/DDBJ databases">
        <title>Draft genome sequence of Mitsuaria sp. HWN-4.</title>
        <authorList>
            <person name="Gundlapally S.R."/>
        </authorList>
    </citation>
    <scope>NUCLEOTIDE SEQUENCE [LARGE SCALE GENOMIC DNA]</scope>
    <source>
        <strain evidence="3 4">HWN-4</strain>
    </source>
</reference>
<evidence type="ECO:0000256" key="1">
    <source>
        <dbReference type="ARBA" id="ARBA00006987"/>
    </source>
</evidence>
<evidence type="ECO:0000313" key="4">
    <source>
        <dbReference type="Proteomes" id="UP000231501"/>
    </source>
</evidence>
<comment type="caution">
    <text evidence="3">The sequence shown here is derived from an EMBL/GenBank/DDBJ whole genome shotgun (WGS) entry which is preliminary data.</text>
</comment>
<dbReference type="InterPro" id="IPR042100">
    <property type="entry name" value="Bug_dom1"/>
</dbReference>
<evidence type="ECO:0000256" key="2">
    <source>
        <dbReference type="SAM" id="SignalP"/>
    </source>
</evidence>
<dbReference type="Pfam" id="PF03401">
    <property type="entry name" value="TctC"/>
    <property type="match status" value="1"/>
</dbReference>
<proteinExistence type="inferred from homology"/>